<keyword evidence="4" id="KW-0460">Magnesium</keyword>
<sequence length="325" mass="36158">MLPKENNFIPKSSTIDRVNPDDKIRSSELLTETNEYKILAVGPFCKLIHHCSEISWLPQFSETVALTIEKWKQAVASNPKTYAGPQFRLEGFEISGDTLALQTSLISYNLYVGCRDEKKLSEIASANKIKDVYDLAAQPLNVSALIVFSDQLIPVQKRSLEVDVDPGMIYLPGGQLRDHLAPETIDLAKQRGLALTQILPDNIRPEELYVYREIERHATSPLGALFDQIISETGISIEHFTLEEAVLLGLIQAKGVALHPELVFLISCNLTSKEAMKFKGKDAWEGKFHLVNSDPNRIVKEINAIGNPVPILQGALAVYTHLTSK</sequence>
<dbReference type="PANTHER" id="PTHR31835">
    <property type="entry name" value="URIDINE DIPHOSPHATE GLUCOSE PYROPHOSPHATASE"/>
    <property type="match status" value="1"/>
</dbReference>
<evidence type="ECO:0000313" key="5">
    <source>
        <dbReference type="EMBL" id="PIQ70497.1"/>
    </source>
</evidence>
<reference evidence="5 6" key="1">
    <citation type="submission" date="2017-09" db="EMBL/GenBank/DDBJ databases">
        <title>Depth-based differentiation of microbial function through sediment-hosted aquifers and enrichment of novel symbionts in the deep terrestrial subsurface.</title>
        <authorList>
            <person name="Probst A.J."/>
            <person name="Ladd B."/>
            <person name="Jarett J.K."/>
            <person name="Geller-Mcgrath D.E."/>
            <person name="Sieber C.M."/>
            <person name="Emerson J.B."/>
            <person name="Anantharaman K."/>
            <person name="Thomas B.C."/>
            <person name="Malmstrom R."/>
            <person name="Stieglmeier M."/>
            <person name="Klingl A."/>
            <person name="Woyke T."/>
            <person name="Ryan C.M."/>
            <person name="Banfield J.F."/>
        </authorList>
    </citation>
    <scope>NUCLEOTIDE SEQUENCE [LARGE SCALE GENOMIC DNA]</scope>
    <source>
        <strain evidence="5">CG11_big_fil_rev_8_21_14_0_20_40_12</strain>
    </source>
</reference>
<dbReference type="PANTHER" id="PTHR31835:SF1">
    <property type="entry name" value="URIDINE DIPHOSPHATE GLUCOSE PYROPHOSPHATASE NUDT22"/>
    <property type="match status" value="1"/>
</dbReference>
<name>A0A2H0KGY5_9BACT</name>
<evidence type="ECO:0000256" key="1">
    <source>
        <dbReference type="ARBA" id="ARBA00001946"/>
    </source>
</evidence>
<dbReference type="GO" id="GO:0052751">
    <property type="term" value="F:GDP-mannose hydrolase activity"/>
    <property type="evidence" value="ECO:0007669"/>
    <property type="project" value="TreeGrafter"/>
</dbReference>
<evidence type="ECO:0008006" key="7">
    <source>
        <dbReference type="Google" id="ProtNLM"/>
    </source>
</evidence>
<organism evidence="5 6">
    <name type="scientific">Candidatus Shapirobacteria bacterium CG11_big_fil_rev_8_21_14_0_20_40_12</name>
    <dbReference type="NCBI Taxonomy" id="1974889"/>
    <lineage>
        <taxon>Bacteria</taxon>
        <taxon>Candidatus Shapironibacteriota</taxon>
    </lineage>
</organism>
<comment type="cofactor">
    <cofactor evidence="1">
        <name>Mg(2+)</name>
        <dbReference type="ChEBI" id="CHEBI:18420"/>
    </cofactor>
</comment>
<evidence type="ECO:0000313" key="6">
    <source>
        <dbReference type="Proteomes" id="UP000231371"/>
    </source>
</evidence>
<protein>
    <recommendedName>
        <fullName evidence="7">Nudix hydrolase domain-containing protein</fullName>
    </recommendedName>
</protein>
<gene>
    <name evidence="5" type="ORF">COV89_00015</name>
</gene>
<dbReference type="AlphaFoldDB" id="A0A2H0KGY5"/>
<dbReference type="InterPro" id="IPR055295">
    <property type="entry name" value="NUDT22/NUDT9-like"/>
</dbReference>
<keyword evidence="2" id="KW-0479">Metal-binding</keyword>
<accession>A0A2H0KGY5</accession>
<proteinExistence type="predicted"/>
<keyword evidence="3" id="KW-0378">Hydrolase</keyword>
<evidence type="ECO:0000256" key="4">
    <source>
        <dbReference type="ARBA" id="ARBA00022842"/>
    </source>
</evidence>
<dbReference type="Proteomes" id="UP000231371">
    <property type="component" value="Unassembled WGS sequence"/>
</dbReference>
<dbReference type="GO" id="GO:0046872">
    <property type="term" value="F:metal ion binding"/>
    <property type="evidence" value="ECO:0007669"/>
    <property type="project" value="UniProtKB-KW"/>
</dbReference>
<comment type="caution">
    <text evidence="5">The sequence shown here is derived from an EMBL/GenBank/DDBJ whole genome shotgun (WGS) entry which is preliminary data.</text>
</comment>
<dbReference type="EMBL" id="PCVI01000001">
    <property type="protein sequence ID" value="PIQ70497.1"/>
    <property type="molecule type" value="Genomic_DNA"/>
</dbReference>
<evidence type="ECO:0000256" key="3">
    <source>
        <dbReference type="ARBA" id="ARBA00022801"/>
    </source>
</evidence>
<evidence type="ECO:0000256" key="2">
    <source>
        <dbReference type="ARBA" id="ARBA00022723"/>
    </source>
</evidence>